<keyword evidence="3" id="KW-1185">Reference proteome</keyword>
<dbReference type="AlphaFoldDB" id="A0A2P8E1R0"/>
<reference evidence="2 3" key="1">
    <citation type="submission" date="2018-03" db="EMBL/GenBank/DDBJ databases">
        <title>Genomic Encyclopedia of Archaeal and Bacterial Type Strains, Phase II (KMG-II): from individual species to whole genera.</title>
        <authorList>
            <person name="Goeker M."/>
        </authorList>
    </citation>
    <scope>NUCLEOTIDE SEQUENCE [LARGE SCALE GENOMIC DNA]</scope>
    <source>
        <strain evidence="2 3">DSM 28057</strain>
    </source>
</reference>
<evidence type="ECO:0000313" key="2">
    <source>
        <dbReference type="EMBL" id="PSL03347.1"/>
    </source>
</evidence>
<accession>A0A2P8E1R0</accession>
<gene>
    <name evidence="2" type="ORF">CLV48_10765</name>
</gene>
<feature type="transmembrane region" description="Helical" evidence="1">
    <location>
        <begin position="120"/>
        <end position="137"/>
    </location>
</feature>
<sequence>MKNENIIKVPLFGTVWKKVAYLFFPLPILLIAVLVTADLVSKGEIKIQGELVADLCYASWAIGLIILINTKEKEEDEMINTIRLQSFQTGFYWLMWGLGAIILIHLIGNFGVQMISGPPITAALVMFLLSAYIYLAFRYQLWKVSKP</sequence>
<evidence type="ECO:0008006" key="4">
    <source>
        <dbReference type="Google" id="ProtNLM"/>
    </source>
</evidence>
<evidence type="ECO:0000256" key="1">
    <source>
        <dbReference type="SAM" id="Phobius"/>
    </source>
</evidence>
<organism evidence="2 3">
    <name type="scientific">Cecembia rubra</name>
    <dbReference type="NCBI Taxonomy" id="1485585"/>
    <lineage>
        <taxon>Bacteria</taxon>
        <taxon>Pseudomonadati</taxon>
        <taxon>Bacteroidota</taxon>
        <taxon>Cytophagia</taxon>
        <taxon>Cytophagales</taxon>
        <taxon>Cyclobacteriaceae</taxon>
        <taxon>Cecembia</taxon>
    </lineage>
</organism>
<dbReference type="OrthoDB" id="824573at2"/>
<dbReference type="Proteomes" id="UP000240708">
    <property type="component" value="Unassembled WGS sequence"/>
</dbReference>
<feature type="transmembrane region" description="Helical" evidence="1">
    <location>
        <begin position="52"/>
        <end position="70"/>
    </location>
</feature>
<comment type="caution">
    <text evidence="2">The sequence shown here is derived from an EMBL/GenBank/DDBJ whole genome shotgun (WGS) entry which is preliminary data.</text>
</comment>
<feature type="transmembrane region" description="Helical" evidence="1">
    <location>
        <begin position="20"/>
        <end position="40"/>
    </location>
</feature>
<proteinExistence type="predicted"/>
<dbReference type="RefSeq" id="WP_106567735.1">
    <property type="nucleotide sequence ID" value="NZ_PYGF01000007.1"/>
</dbReference>
<protein>
    <recommendedName>
        <fullName evidence="4">Transmembrane protein</fullName>
    </recommendedName>
</protein>
<keyword evidence="1" id="KW-1133">Transmembrane helix</keyword>
<keyword evidence="1" id="KW-0812">Transmembrane</keyword>
<dbReference type="EMBL" id="PYGF01000007">
    <property type="protein sequence ID" value="PSL03347.1"/>
    <property type="molecule type" value="Genomic_DNA"/>
</dbReference>
<feature type="transmembrane region" description="Helical" evidence="1">
    <location>
        <begin position="90"/>
        <end position="108"/>
    </location>
</feature>
<keyword evidence="1" id="KW-0472">Membrane</keyword>
<evidence type="ECO:0000313" key="3">
    <source>
        <dbReference type="Proteomes" id="UP000240708"/>
    </source>
</evidence>
<name>A0A2P8E1R0_9BACT</name>